<gene>
    <name evidence="1" type="ORF">OXYTRIMIC_209</name>
</gene>
<comment type="caution">
    <text evidence="1">The sequence shown here is derived from an EMBL/GenBank/DDBJ whole genome shotgun (WGS) entry which is preliminary data.</text>
</comment>
<dbReference type="Proteomes" id="UP000053232">
    <property type="component" value="Unassembled WGS sequence"/>
</dbReference>
<organism evidence="1 2">
    <name type="scientific">Oxytricha trifallax</name>
    <dbReference type="NCBI Taxonomy" id="1172189"/>
    <lineage>
        <taxon>Eukaryota</taxon>
        <taxon>Sar</taxon>
        <taxon>Alveolata</taxon>
        <taxon>Ciliophora</taxon>
        <taxon>Intramacronucleata</taxon>
        <taxon>Spirotrichea</taxon>
        <taxon>Stichotrichia</taxon>
        <taxon>Sporadotrichida</taxon>
        <taxon>Oxytrichidae</taxon>
        <taxon>Oxytrichinae</taxon>
        <taxon>Oxytricha</taxon>
    </lineage>
</organism>
<keyword evidence="2" id="KW-1185">Reference proteome</keyword>
<reference evidence="2" key="1">
    <citation type="journal article" date="2014" name="Cell">
        <title>The Architecture of a Scrambled Genome Reveals Massive Levels of Genomic Rearrangement during Development.</title>
        <authorList>
            <person name="Chen X."/>
            <person name="Bracht J.R."/>
            <person name="Goldman A.D."/>
            <person name="Dolzhenko E."/>
            <person name="Clay D.M."/>
            <person name="Swart E.C."/>
            <person name="Perlman D.H."/>
            <person name="Doak T.G."/>
            <person name="Stuart A."/>
            <person name="Amemiya C.T."/>
            <person name="Sebra R.P."/>
            <person name="Landweber L.F."/>
        </authorList>
    </citation>
    <scope>NUCLEOTIDE SEQUENCE [LARGE SCALE GENOMIC DNA]</scope>
    <source>
        <strain evidence="2">JRB310</strain>
    </source>
</reference>
<evidence type="ECO:0000313" key="2">
    <source>
        <dbReference type="Proteomes" id="UP000053232"/>
    </source>
</evidence>
<protein>
    <submittedName>
        <fullName evidence="1">Uncharacterized protein</fullName>
    </submittedName>
</protein>
<dbReference type="EMBL" id="ARYC01008152">
    <property type="protein sequence ID" value="KEJ82661.1"/>
    <property type="molecule type" value="Genomic_DNA"/>
</dbReference>
<proteinExistence type="predicted"/>
<name>A0A073HZM3_9SPIT</name>
<sequence>MAQEDLGNHICCKKLIRTRLFQKERFYKHTRNCILRPECRQYIGQVQRRVVETFQRLYKNQEESLSKYINSLFNDTLSKNRFSKRTLRIVDNARTIQQIKTNDSRLKKNWINLNHNNNKSYKQILRGIRLDSFKYTHNTQSQDNLNFDEIKEISEKLPATTTFLNETNPQVETSTKYPSIGDNEYNIEESLHMVKAPYRVIKDSSLYDREFVEIIQESNSLRSKILAIIETLKSKNKWTDHHEQW</sequence>
<evidence type="ECO:0000313" key="1">
    <source>
        <dbReference type="EMBL" id="KEJ82661.1"/>
    </source>
</evidence>
<dbReference type="AlphaFoldDB" id="A0A073HZM3"/>
<accession>A0A073HZM3</accession>